<name>A0A094PY36_9ZZZZ</name>
<evidence type="ECO:0000313" key="2">
    <source>
        <dbReference type="EMBL" id="KGA16730.1"/>
    </source>
</evidence>
<keyword evidence="1" id="KW-0472">Membrane</keyword>
<feature type="transmembrane region" description="Helical" evidence="1">
    <location>
        <begin position="6"/>
        <end position="35"/>
    </location>
</feature>
<proteinExistence type="predicted"/>
<keyword evidence="1" id="KW-0812">Transmembrane</keyword>
<reference evidence="2" key="1">
    <citation type="submission" date="2014-05" db="EMBL/GenBank/DDBJ databases">
        <title>Key roles for freshwater Actinobacteria revealed by deep metagenomic sequencing.</title>
        <authorList>
            <person name="Ghai R."/>
            <person name="Mizuno C.M."/>
            <person name="Picazo A."/>
            <person name="Camacho A."/>
            <person name="Rodriguez-Valera F."/>
        </authorList>
    </citation>
    <scope>NUCLEOTIDE SEQUENCE</scope>
</reference>
<dbReference type="AlphaFoldDB" id="A0A094PY36"/>
<keyword evidence="1" id="KW-1133">Transmembrane helix</keyword>
<gene>
    <name evidence="2" type="ORF">GM50_13620</name>
</gene>
<comment type="caution">
    <text evidence="2">The sequence shown here is derived from an EMBL/GenBank/DDBJ whole genome shotgun (WGS) entry which is preliminary data.</text>
</comment>
<feature type="transmembrane region" description="Helical" evidence="1">
    <location>
        <begin position="47"/>
        <end position="64"/>
    </location>
</feature>
<protein>
    <submittedName>
        <fullName evidence="2">Uncharacterized protein</fullName>
    </submittedName>
</protein>
<organism evidence="2">
    <name type="scientific">freshwater metagenome</name>
    <dbReference type="NCBI Taxonomy" id="449393"/>
    <lineage>
        <taxon>unclassified sequences</taxon>
        <taxon>metagenomes</taxon>
        <taxon>ecological metagenomes</taxon>
    </lineage>
</organism>
<dbReference type="EMBL" id="JNSK01000058">
    <property type="protein sequence ID" value="KGA16730.1"/>
    <property type="molecule type" value="Genomic_DNA"/>
</dbReference>
<evidence type="ECO:0000256" key="1">
    <source>
        <dbReference type="SAM" id="Phobius"/>
    </source>
</evidence>
<accession>A0A094PY36</accession>
<sequence>MRVIAYSLVAAGVVVGALGLVRTGSLLIAVGTGIFALSQRNQRKIELYLPLAISISLFVLAVALPRGR</sequence>